<dbReference type="AlphaFoldDB" id="A0A6J6F6F0"/>
<sequence length="180" mass="18949">MTSSRPADPFIRAIVDHLAATGGIPTGWEELPVEGVGRPVLAGPGGLVVLAAREPASPSVEAGLSRPWRDGRHDERRDRRSAFQLTAELVGDVVEATTGVRTTCAPVVVIADDHTTLIPRGDDVPLVHHRRLARWLEQRPVVLDADQLARVRSIRPGAAAGGTTATDASHASHASHAAAG</sequence>
<name>A0A6J6F6F0_9ZZZZ</name>
<gene>
    <name evidence="2" type="ORF">UFOPK1493_03272</name>
</gene>
<feature type="region of interest" description="Disordered" evidence="1">
    <location>
        <begin position="158"/>
        <end position="180"/>
    </location>
</feature>
<accession>A0A6J6F6F0</accession>
<evidence type="ECO:0000256" key="1">
    <source>
        <dbReference type="SAM" id="MobiDB-lite"/>
    </source>
</evidence>
<organism evidence="2">
    <name type="scientific">freshwater metagenome</name>
    <dbReference type="NCBI Taxonomy" id="449393"/>
    <lineage>
        <taxon>unclassified sequences</taxon>
        <taxon>metagenomes</taxon>
        <taxon>ecological metagenomes</taxon>
    </lineage>
</organism>
<proteinExistence type="predicted"/>
<reference evidence="2" key="1">
    <citation type="submission" date="2020-05" db="EMBL/GenBank/DDBJ databases">
        <authorList>
            <person name="Chiriac C."/>
            <person name="Salcher M."/>
            <person name="Ghai R."/>
            <person name="Kavagutti S V."/>
        </authorList>
    </citation>
    <scope>NUCLEOTIDE SEQUENCE</scope>
</reference>
<evidence type="ECO:0000313" key="2">
    <source>
        <dbReference type="EMBL" id="CAB4583887.1"/>
    </source>
</evidence>
<protein>
    <submittedName>
        <fullName evidence="2">Unannotated protein</fullName>
    </submittedName>
</protein>
<dbReference type="EMBL" id="CAEZSR010000172">
    <property type="protein sequence ID" value="CAB4583887.1"/>
    <property type="molecule type" value="Genomic_DNA"/>
</dbReference>